<dbReference type="GO" id="GO:0000030">
    <property type="term" value="F:mannosyltransferase activity"/>
    <property type="evidence" value="ECO:0007669"/>
    <property type="project" value="TreeGrafter"/>
</dbReference>
<proteinExistence type="predicted"/>
<dbReference type="InterPro" id="IPR051706">
    <property type="entry name" value="Glycosyltransferase_domain"/>
</dbReference>
<keyword evidence="3" id="KW-1185">Reference proteome</keyword>
<keyword evidence="1" id="KW-0808">Transferase</keyword>
<dbReference type="RefSeq" id="WP_069665138.1">
    <property type="nucleotide sequence ID" value="NZ_JBHUJJ010000001.1"/>
</dbReference>
<dbReference type="Pfam" id="PF04488">
    <property type="entry name" value="Gly_transf_sug"/>
    <property type="match status" value="1"/>
</dbReference>
<gene>
    <name evidence="2" type="ORF">BCR25_12860</name>
</gene>
<dbReference type="PANTHER" id="PTHR32385:SF15">
    <property type="entry name" value="INOSITOL PHOSPHOCERAMIDE MANNOSYLTRANSFERASE 1"/>
    <property type="match status" value="1"/>
</dbReference>
<dbReference type="InterPro" id="IPR007577">
    <property type="entry name" value="GlycoTrfase_DXD_sugar-bd_CS"/>
</dbReference>
<dbReference type="PANTHER" id="PTHR32385">
    <property type="entry name" value="MANNOSYL PHOSPHORYLINOSITOL CERAMIDE SYNTHASE"/>
    <property type="match status" value="1"/>
</dbReference>
<dbReference type="Proteomes" id="UP000095094">
    <property type="component" value="Unassembled WGS sequence"/>
</dbReference>
<dbReference type="SUPFAM" id="SSF53448">
    <property type="entry name" value="Nucleotide-diphospho-sugar transferases"/>
    <property type="match status" value="1"/>
</dbReference>
<sequence length="245" mass="29129">MIPKIIHYCWFGKKEKNKAIQQAISLWKEKLPDYEFIEWNEQNFDVESFSYAKEAYKEGKMAFVSDVARIYALQHYGGVYLDTDIEIKKSFSNLLTNKEVILGFENKGKYLMTGFMAGKKNHFIWQDLLDYYKKQSFIQKDGGLDLTPNTKILTDYLVARGLQCNNHLQTLASQICIYPENFFSAYNFKYMEEISDHSTYTVHHCYASWMPSKNRARFWLKRKIIRLIGHGQYKNIYRFMSNQKR</sequence>
<dbReference type="Gene3D" id="3.90.550.20">
    <property type="match status" value="1"/>
</dbReference>
<evidence type="ECO:0008006" key="4">
    <source>
        <dbReference type="Google" id="ProtNLM"/>
    </source>
</evidence>
<evidence type="ECO:0000313" key="2">
    <source>
        <dbReference type="EMBL" id="OEG08817.1"/>
    </source>
</evidence>
<dbReference type="AlphaFoldDB" id="A0A1E5G807"/>
<dbReference type="GO" id="GO:0051999">
    <property type="term" value="P:mannosyl-inositol phosphorylceramide biosynthetic process"/>
    <property type="evidence" value="ECO:0007669"/>
    <property type="project" value="TreeGrafter"/>
</dbReference>
<protein>
    <recommendedName>
        <fullName evidence="4">Glycosyl transferase</fullName>
    </recommendedName>
</protein>
<dbReference type="InterPro" id="IPR029044">
    <property type="entry name" value="Nucleotide-diphossugar_trans"/>
</dbReference>
<dbReference type="EMBL" id="MIJY01000046">
    <property type="protein sequence ID" value="OEG08817.1"/>
    <property type="molecule type" value="Genomic_DNA"/>
</dbReference>
<accession>A0A1E5G807</accession>
<name>A0A1E5G807_9ENTE</name>
<dbReference type="GO" id="GO:0016020">
    <property type="term" value="C:membrane"/>
    <property type="evidence" value="ECO:0007669"/>
    <property type="project" value="GOC"/>
</dbReference>
<comment type="caution">
    <text evidence="2">The sequence shown here is derived from an EMBL/GenBank/DDBJ whole genome shotgun (WGS) entry which is preliminary data.</text>
</comment>
<evidence type="ECO:0000256" key="1">
    <source>
        <dbReference type="ARBA" id="ARBA00022679"/>
    </source>
</evidence>
<evidence type="ECO:0000313" key="3">
    <source>
        <dbReference type="Proteomes" id="UP000095094"/>
    </source>
</evidence>
<reference evidence="3" key="1">
    <citation type="submission" date="2016-09" db="EMBL/GenBank/DDBJ databases">
        <authorList>
            <person name="Gulvik C.A."/>
        </authorList>
    </citation>
    <scope>NUCLEOTIDE SEQUENCE [LARGE SCALE GENOMIC DNA]</scope>
    <source>
        <strain evidence="3">LMG 8895</strain>
    </source>
</reference>
<organism evidence="2 3">
    <name type="scientific">Enterococcus termitis</name>
    <dbReference type="NCBI Taxonomy" id="332950"/>
    <lineage>
        <taxon>Bacteria</taxon>
        <taxon>Bacillati</taxon>
        <taxon>Bacillota</taxon>
        <taxon>Bacilli</taxon>
        <taxon>Lactobacillales</taxon>
        <taxon>Enterococcaceae</taxon>
        <taxon>Enterococcus</taxon>
    </lineage>
</organism>